<organism evidence="2 3">
    <name type="scientific">Cronobacter phage LPCS28</name>
    <dbReference type="NCBI Taxonomy" id="2924885"/>
    <lineage>
        <taxon>Viruses</taxon>
        <taxon>Duplodnaviria</taxon>
        <taxon>Heunggongvirae</taxon>
        <taxon>Uroviricota</taxon>
        <taxon>Caudoviricetes</taxon>
        <taxon>Pantevenvirales</taxon>
        <taxon>Straboviridae</taxon>
        <taxon>Nanhuvirus</taxon>
        <taxon>Nanhuvirus LPCS28</taxon>
    </lineage>
</organism>
<dbReference type="GO" id="GO:0005576">
    <property type="term" value="C:extracellular region"/>
    <property type="evidence" value="ECO:0007669"/>
    <property type="project" value="InterPro"/>
</dbReference>
<accession>A0AAE9G8Q4</accession>
<evidence type="ECO:0000259" key="1">
    <source>
        <dbReference type="Pfam" id="PF03496"/>
    </source>
</evidence>
<dbReference type="EMBL" id="OM638103">
    <property type="protein sequence ID" value="UNY47088.1"/>
    <property type="molecule type" value="Genomic_DNA"/>
</dbReference>
<sequence>MESLELFEALNTVYTYQTVGQDNGVDTAWVFDNGTQKLGMKMAAIKPGALKKYKPAERVAQFFLFRVSETGKTGGAPKTIFKPLQTVATIATIVANQSQEHKLNAFVIRFPKEMDGAGLVNLMQRVANKISPVKYEQKGFYSFDGMQYGYALFVRMGRSIDSFFGKEWSKYIVHKDVIEYAATFNMTTVAPKQLDKMSKQAEMISGITRALDSQNIRMATPAKVEIQNIAGGKDIPDDVSAWLADNKTVYSSDKSMDAYPDFEEPVNPRISGSLGDIFGPSVDGLYTKYDELTYEPDAEQENWRQRFENKQITPADIANGSALGFIEEWLSEGFSSGWIKDSKYENPNTGKINMASAVEDACRGYINSISHQVYKTYMNMKDYVHGNEAKESVRGYTGTDYSSMNLALLKGGMYIESFTEQQRIKKLDKAFETTGVRLPEETLLYRGMQMRTDLLSETLKGKALHFRTFVSTSLRPNLSLYAFNADFGKVIQNRAAGYSADNAADPKRAREYATPQEVIDDIEARGVDSDKQVIEAMTYVAMIIRDAHKVPVIVPGGTSQYDKECEVILSRGTTMRVNDALITRSREEYNSITIHGVFDMSVLGANEVKLNEVYDGDHFVQTGELKKMGFSSFMESRRPKKLSKFENSNKFFAKALNAQIARNKSVIRTKKEKEEMERLASKFGGQLIDDGDF</sequence>
<protein>
    <recommendedName>
        <fullName evidence="1">ADP ribosyltransferase domain-containing protein</fullName>
    </recommendedName>
</protein>
<evidence type="ECO:0000313" key="3">
    <source>
        <dbReference type="Proteomes" id="UP000832072"/>
    </source>
</evidence>
<evidence type="ECO:0000313" key="2">
    <source>
        <dbReference type="EMBL" id="UNY47088.1"/>
    </source>
</evidence>
<feature type="domain" description="ADP ribosyltransferase" evidence="1">
    <location>
        <begin position="386"/>
        <end position="584"/>
    </location>
</feature>
<dbReference type="Proteomes" id="UP000832072">
    <property type="component" value="Segment"/>
</dbReference>
<keyword evidence="3" id="KW-1185">Reference proteome</keyword>
<dbReference type="InterPro" id="IPR003540">
    <property type="entry name" value="ADP-ribosyltransferase"/>
</dbReference>
<name>A0AAE9G8Q4_9CAUD</name>
<gene>
    <name evidence="2" type="ORF">EHEKIMEA_00206</name>
</gene>
<dbReference type="Gene3D" id="3.90.176.10">
    <property type="entry name" value="Toxin ADP-ribosyltransferase, Chain A, domain 1"/>
    <property type="match status" value="1"/>
</dbReference>
<dbReference type="SUPFAM" id="SSF56399">
    <property type="entry name" value="ADP-ribosylation"/>
    <property type="match status" value="1"/>
</dbReference>
<dbReference type="Pfam" id="PF03496">
    <property type="entry name" value="ADPrib_exo_Tox"/>
    <property type="match status" value="1"/>
</dbReference>
<proteinExistence type="predicted"/>
<dbReference type="PROSITE" id="PS51996">
    <property type="entry name" value="TR_MART"/>
    <property type="match status" value="1"/>
</dbReference>
<reference evidence="2 3" key="1">
    <citation type="submission" date="2022-02" db="EMBL/GenBank/DDBJ databases">
        <authorList>
            <person name="Tian F."/>
            <person name="Li J."/>
            <person name="Li F."/>
            <person name="Tong Y."/>
        </authorList>
    </citation>
    <scope>NUCLEOTIDE SEQUENCE [LARGE SCALE GENOMIC DNA]</scope>
</reference>